<organism evidence="7 8">
    <name type="scientific">Pelomicrobium methylotrophicum</name>
    <dbReference type="NCBI Taxonomy" id="2602750"/>
    <lineage>
        <taxon>Bacteria</taxon>
        <taxon>Pseudomonadati</taxon>
        <taxon>Pseudomonadota</taxon>
        <taxon>Hydrogenophilia</taxon>
        <taxon>Hydrogenophilia incertae sedis</taxon>
        <taxon>Pelomicrobium</taxon>
    </lineage>
</organism>
<dbReference type="SUPFAM" id="SSF46626">
    <property type="entry name" value="Cytochrome c"/>
    <property type="match status" value="1"/>
</dbReference>
<dbReference type="GO" id="GO:0020037">
    <property type="term" value="F:heme binding"/>
    <property type="evidence" value="ECO:0007669"/>
    <property type="project" value="InterPro"/>
</dbReference>
<dbReference type="OrthoDB" id="5295318at2"/>
<feature type="chain" id="PRO_5023023637" evidence="5">
    <location>
        <begin position="26"/>
        <end position="135"/>
    </location>
</feature>
<dbReference type="InterPro" id="IPR036909">
    <property type="entry name" value="Cyt_c-like_dom_sf"/>
</dbReference>
<dbReference type="GO" id="GO:0009055">
    <property type="term" value="F:electron transfer activity"/>
    <property type="evidence" value="ECO:0007669"/>
    <property type="project" value="InterPro"/>
</dbReference>
<dbReference type="AlphaFoldDB" id="A0A5C7EL88"/>
<dbReference type="Gene3D" id="1.10.760.10">
    <property type="entry name" value="Cytochrome c-like domain"/>
    <property type="match status" value="1"/>
</dbReference>
<evidence type="ECO:0000259" key="6">
    <source>
        <dbReference type="PROSITE" id="PS51007"/>
    </source>
</evidence>
<dbReference type="EMBL" id="VPFL01000010">
    <property type="protein sequence ID" value="TXF11852.1"/>
    <property type="molecule type" value="Genomic_DNA"/>
</dbReference>
<sequence length="135" mass="14357">MRKKLFSIGAILAALIGLAPSLVMAAGVLETYRLAAGAGFVPSPERGAAFFRKPFGHTPGMPACTSCHTDNPARPGRHAVTGKTIEPLAPAANPARLTDPAKVEKWFRRNCREVVGRECTAAEKADVLAYLMGVR</sequence>
<evidence type="ECO:0000256" key="2">
    <source>
        <dbReference type="ARBA" id="ARBA00022723"/>
    </source>
</evidence>
<reference evidence="7 8" key="1">
    <citation type="submission" date="2019-08" db="EMBL/GenBank/DDBJ databases">
        <title>Pelomicrobium methylotrophicum gen. nov., sp. nov. a moderately thermophilic, facultatively anaerobic, lithoautotrophic and methylotrophic bacterium isolated from a terrestrial mud volcano.</title>
        <authorList>
            <person name="Slobodkina G.B."/>
            <person name="Merkel A.Y."/>
            <person name="Slobodkin A.I."/>
        </authorList>
    </citation>
    <scope>NUCLEOTIDE SEQUENCE [LARGE SCALE GENOMIC DNA]</scope>
    <source>
        <strain evidence="7 8">SM250</strain>
    </source>
</reference>
<keyword evidence="3 4" id="KW-0408">Iron</keyword>
<dbReference type="InParanoid" id="A0A5C7EL88"/>
<protein>
    <submittedName>
        <fullName evidence="7">DUF1924 domain-containing protein</fullName>
    </submittedName>
</protein>
<evidence type="ECO:0000256" key="1">
    <source>
        <dbReference type="ARBA" id="ARBA00022617"/>
    </source>
</evidence>
<proteinExistence type="predicted"/>
<dbReference type="RefSeq" id="WP_147799815.1">
    <property type="nucleotide sequence ID" value="NZ_VPFL01000010.1"/>
</dbReference>
<comment type="caution">
    <text evidence="7">The sequence shown here is derived from an EMBL/GenBank/DDBJ whole genome shotgun (WGS) entry which is preliminary data.</text>
</comment>
<dbReference type="GO" id="GO:0046872">
    <property type="term" value="F:metal ion binding"/>
    <property type="evidence" value="ECO:0007669"/>
    <property type="project" value="UniProtKB-KW"/>
</dbReference>
<evidence type="ECO:0000313" key="7">
    <source>
        <dbReference type="EMBL" id="TXF11852.1"/>
    </source>
</evidence>
<keyword evidence="1 4" id="KW-0349">Heme</keyword>
<dbReference type="PROSITE" id="PS51007">
    <property type="entry name" value="CYTC"/>
    <property type="match status" value="1"/>
</dbReference>
<dbReference type="InterPro" id="IPR015170">
    <property type="entry name" value="DUF1924_SHP"/>
</dbReference>
<feature type="domain" description="Cytochrome c" evidence="6">
    <location>
        <begin position="42"/>
        <end position="135"/>
    </location>
</feature>
<evidence type="ECO:0000256" key="3">
    <source>
        <dbReference type="ARBA" id="ARBA00023004"/>
    </source>
</evidence>
<dbReference type="Pfam" id="PF09086">
    <property type="entry name" value="DUF1924"/>
    <property type="match status" value="1"/>
</dbReference>
<evidence type="ECO:0000313" key="8">
    <source>
        <dbReference type="Proteomes" id="UP000321201"/>
    </source>
</evidence>
<dbReference type="InterPro" id="IPR009056">
    <property type="entry name" value="Cyt_c-like_dom"/>
</dbReference>
<gene>
    <name evidence="7" type="ORF">FR698_08730</name>
</gene>
<evidence type="ECO:0000256" key="4">
    <source>
        <dbReference type="PROSITE-ProRule" id="PRU00433"/>
    </source>
</evidence>
<keyword evidence="2 4" id="KW-0479">Metal-binding</keyword>
<name>A0A5C7EL88_9PROT</name>
<accession>A0A5C7EL88</accession>
<evidence type="ECO:0000256" key="5">
    <source>
        <dbReference type="SAM" id="SignalP"/>
    </source>
</evidence>
<keyword evidence="5" id="KW-0732">Signal</keyword>
<keyword evidence="8" id="KW-1185">Reference proteome</keyword>
<feature type="signal peptide" evidence="5">
    <location>
        <begin position="1"/>
        <end position="25"/>
    </location>
</feature>
<dbReference type="Proteomes" id="UP000321201">
    <property type="component" value="Unassembled WGS sequence"/>
</dbReference>